<dbReference type="RefSeq" id="WP_235844758.1">
    <property type="nucleotide sequence ID" value="NZ_SGXM01000003.1"/>
</dbReference>
<name>A0A4V2FGZ1_9BURK</name>
<evidence type="ECO:0008006" key="3">
    <source>
        <dbReference type="Google" id="ProtNLM"/>
    </source>
</evidence>
<gene>
    <name evidence="1" type="ORF">EV147_2927</name>
</gene>
<protein>
    <recommendedName>
        <fullName evidence="3">Type IV secretion protein Rhs</fullName>
    </recommendedName>
</protein>
<dbReference type="Proteomes" id="UP000291078">
    <property type="component" value="Unassembled WGS sequence"/>
</dbReference>
<accession>A0A4V2FGZ1</accession>
<sequence>MAPDRTNSRPLTPAEIALARQVFADAVDYASVVVHRRNFVFWQGGRYIVTPNGQIYLGRKLRWIDDFSQGGLALQALFIHEMTHVWQYQRGVNVLWRGAWEQVRHFLGFNQYRYRLERGKALSDYKLEQQGDILRDFFLSRHGQSAPYGAADYLAALGKAGPTIV</sequence>
<evidence type="ECO:0000313" key="1">
    <source>
        <dbReference type="EMBL" id="RZT38459.1"/>
    </source>
</evidence>
<proteinExistence type="predicted"/>
<dbReference type="AlphaFoldDB" id="A0A4V2FGZ1"/>
<keyword evidence="2" id="KW-1185">Reference proteome</keyword>
<evidence type="ECO:0000313" key="2">
    <source>
        <dbReference type="Proteomes" id="UP000291078"/>
    </source>
</evidence>
<dbReference type="EMBL" id="SGXM01000003">
    <property type="protein sequence ID" value="RZT38459.1"/>
    <property type="molecule type" value="Genomic_DNA"/>
</dbReference>
<reference evidence="1 2" key="1">
    <citation type="journal article" date="2015" name="Stand. Genomic Sci.">
        <title>Genomic Encyclopedia of Bacterial and Archaeal Type Strains, Phase III: the genomes of soil and plant-associated and newly described type strains.</title>
        <authorList>
            <person name="Whitman W.B."/>
            <person name="Woyke T."/>
            <person name="Klenk H.P."/>
            <person name="Zhou Y."/>
            <person name="Lilburn T.G."/>
            <person name="Beck B.J."/>
            <person name="De Vos P."/>
            <person name="Vandamme P."/>
            <person name="Eisen J.A."/>
            <person name="Garrity G."/>
            <person name="Hugenholtz P."/>
            <person name="Kyrpides N.C."/>
        </authorList>
    </citation>
    <scope>NUCLEOTIDE SEQUENCE [LARGE SCALE GENOMIC DNA]</scope>
    <source>
        <strain evidence="1 2">ASC-9842</strain>
    </source>
</reference>
<comment type="caution">
    <text evidence="1">The sequence shown here is derived from an EMBL/GenBank/DDBJ whole genome shotgun (WGS) entry which is preliminary data.</text>
</comment>
<organism evidence="1 2">
    <name type="scientific">Cupriavidus agavae</name>
    <dbReference type="NCBI Taxonomy" id="1001822"/>
    <lineage>
        <taxon>Bacteria</taxon>
        <taxon>Pseudomonadati</taxon>
        <taxon>Pseudomonadota</taxon>
        <taxon>Betaproteobacteria</taxon>
        <taxon>Burkholderiales</taxon>
        <taxon>Burkholderiaceae</taxon>
        <taxon>Cupriavidus</taxon>
    </lineage>
</organism>